<proteinExistence type="predicted"/>
<accession>A0A074WH59</accession>
<dbReference type="OrthoDB" id="3869153at2759"/>
<organism evidence="1 2">
    <name type="scientific">Aureobasidium namibiae CBS 147.97</name>
    <dbReference type="NCBI Taxonomy" id="1043004"/>
    <lineage>
        <taxon>Eukaryota</taxon>
        <taxon>Fungi</taxon>
        <taxon>Dikarya</taxon>
        <taxon>Ascomycota</taxon>
        <taxon>Pezizomycotina</taxon>
        <taxon>Dothideomycetes</taxon>
        <taxon>Dothideomycetidae</taxon>
        <taxon>Dothideales</taxon>
        <taxon>Saccotheciaceae</taxon>
        <taxon>Aureobasidium</taxon>
    </lineage>
</organism>
<name>A0A074WH59_9PEZI</name>
<dbReference type="HOGENOM" id="CLU_1156167_0_0_1"/>
<dbReference type="AlphaFoldDB" id="A0A074WH59"/>
<dbReference type="RefSeq" id="XP_013425301.1">
    <property type="nucleotide sequence ID" value="XM_013569847.1"/>
</dbReference>
<gene>
    <name evidence="1" type="ORF">M436DRAFT_83935</name>
</gene>
<sequence>MPATTISNKMSLHKPLTISFLDLPVEVRYIIYHLLCGNRKKFPTHLGLLSPTWKSPQVPAALMNTCSSIAAELMPLYFGSCLFVLDTTGNHPLRQAAFQWLEKVGERSSAHFRRLRVKHSIVPGYDYEIEITVADNNEITIKELNGGIEAQGVYLAHRRHLDHCVQLGVTMVEDLKTTLTERVNSRSYGGLGAAEFELILERIDFHLSWLKKAHERKHHSNRRQSYFS</sequence>
<evidence type="ECO:0000313" key="1">
    <source>
        <dbReference type="EMBL" id="KEQ70959.1"/>
    </source>
</evidence>
<keyword evidence="2" id="KW-1185">Reference proteome</keyword>
<dbReference type="EMBL" id="KL584715">
    <property type="protein sequence ID" value="KEQ70959.1"/>
    <property type="molecule type" value="Genomic_DNA"/>
</dbReference>
<reference evidence="1 2" key="1">
    <citation type="journal article" date="2014" name="BMC Genomics">
        <title>Genome sequencing of four Aureobasidium pullulans varieties: biotechnological potential, stress tolerance, and description of new species.</title>
        <authorList>
            <person name="Gostin Ar C."/>
            <person name="Ohm R.A."/>
            <person name="Kogej T."/>
            <person name="Sonjak S."/>
            <person name="Turk M."/>
            <person name="Zajc J."/>
            <person name="Zalar P."/>
            <person name="Grube M."/>
            <person name="Sun H."/>
            <person name="Han J."/>
            <person name="Sharma A."/>
            <person name="Chiniquy J."/>
            <person name="Ngan C.Y."/>
            <person name="Lipzen A."/>
            <person name="Barry K."/>
            <person name="Grigoriev I.V."/>
            <person name="Gunde-Cimerman N."/>
        </authorList>
    </citation>
    <scope>NUCLEOTIDE SEQUENCE [LARGE SCALE GENOMIC DNA]</scope>
    <source>
        <strain evidence="1 2">CBS 147.97</strain>
    </source>
</reference>
<evidence type="ECO:0000313" key="2">
    <source>
        <dbReference type="Proteomes" id="UP000027730"/>
    </source>
</evidence>
<dbReference type="GeneID" id="25417261"/>
<protein>
    <submittedName>
        <fullName evidence="1">Uncharacterized protein</fullName>
    </submittedName>
</protein>
<dbReference type="Proteomes" id="UP000027730">
    <property type="component" value="Unassembled WGS sequence"/>
</dbReference>